<accession>A0AAE9ZBB3</accession>
<dbReference type="KEGG" id="tvd:SG34_029575"/>
<dbReference type="RefSeq" id="WP_084724034.1">
    <property type="nucleotide sequence ID" value="NZ_CP059734.1"/>
</dbReference>
<dbReference type="Pfam" id="PF00534">
    <property type="entry name" value="Glycos_transf_1"/>
    <property type="match status" value="1"/>
</dbReference>
<evidence type="ECO:0000313" key="3">
    <source>
        <dbReference type="EMBL" id="WDE09352.1"/>
    </source>
</evidence>
<dbReference type="AlphaFoldDB" id="A0AAE9ZBB3"/>
<reference evidence="3" key="2">
    <citation type="submission" date="2020-07" db="EMBL/GenBank/DDBJ databases">
        <authorList>
            <person name="van Zyl L.J."/>
            <person name="Busche T."/>
            <person name="Ruckert C."/>
            <person name="Kalinowski J."/>
            <person name="Trindade M.I."/>
        </authorList>
    </citation>
    <scope>NUCLEOTIDE SEQUENCE</scope>
    <source>
        <strain evidence="3">XOM25</strain>
    </source>
</reference>
<dbReference type="EMBL" id="CP059734">
    <property type="protein sequence ID" value="WDE09296.1"/>
    <property type="molecule type" value="Genomic_DNA"/>
</dbReference>
<sequence>MVPDIIQAFHHYRQKYDKGRLLFVGGEISGKFRLSDYLDESLDDAIEVRRFIPNWEVPCLLNSLSCLIYTKSGYKVAQHAAIMLLEAVACNTPVIATEESLLGYPDILLDYAQLAFVDPDAGAEAISFAMAETAEAGRKGAVPGHKAYFEQGYARYVDSWYQCLHDAASGSDKK</sequence>
<dbReference type="InterPro" id="IPR001296">
    <property type="entry name" value="Glyco_trans_1"/>
</dbReference>
<protein>
    <submittedName>
        <fullName evidence="3">Glycosyltransferase</fullName>
    </submittedName>
</protein>
<dbReference type="Gene3D" id="3.40.50.2000">
    <property type="entry name" value="Glycogen Phosphorylase B"/>
    <property type="match status" value="1"/>
</dbReference>
<gene>
    <name evidence="2" type="ORF">SG34_029575</name>
    <name evidence="3" type="ORF">SG34_033940</name>
</gene>
<evidence type="ECO:0000313" key="4">
    <source>
        <dbReference type="Proteomes" id="UP000032352"/>
    </source>
</evidence>
<proteinExistence type="predicted"/>
<dbReference type="GO" id="GO:0016757">
    <property type="term" value="F:glycosyltransferase activity"/>
    <property type="evidence" value="ECO:0007669"/>
    <property type="project" value="InterPro"/>
</dbReference>
<keyword evidence="4" id="KW-1185">Reference proteome</keyword>
<evidence type="ECO:0000259" key="1">
    <source>
        <dbReference type="Pfam" id="PF00534"/>
    </source>
</evidence>
<reference evidence="3 4" key="1">
    <citation type="journal article" date="2015" name="Genome Announc.">
        <title>Draft Genome Sequences of Marine Isolates of Thalassomonas viridans and Thalassomonas actiniarum.</title>
        <authorList>
            <person name="Olonade I."/>
            <person name="van Zyl L.J."/>
            <person name="Trindade M."/>
        </authorList>
    </citation>
    <scope>NUCLEOTIDE SEQUENCE [LARGE SCALE GENOMIC DNA]</scope>
    <source>
        <strain evidence="3 4">XOM25</strain>
    </source>
</reference>
<dbReference type="EMBL" id="CP059734">
    <property type="protein sequence ID" value="WDE09352.1"/>
    <property type="molecule type" value="Genomic_DNA"/>
</dbReference>
<name>A0AAE9ZBB3_9GAMM</name>
<organism evidence="3 4">
    <name type="scientific">Thalassomonas viridans</name>
    <dbReference type="NCBI Taxonomy" id="137584"/>
    <lineage>
        <taxon>Bacteria</taxon>
        <taxon>Pseudomonadati</taxon>
        <taxon>Pseudomonadota</taxon>
        <taxon>Gammaproteobacteria</taxon>
        <taxon>Alteromonadales</taxon>
        <taxon>Colwelliaceae</taxon>
        <taxon>Thalassomonas</taxon>
    </lineage>
</organism>
<dbReference type="KEGG" id="tvd:SG34_033940"/>
<feature type="domain" description="Glycosyl transferase family 1" evidence="1">
    <location>
        <begin position="4"/>
        <end position="129"/>
    </location>
</feature>
<reference evidence="3 4" key="3">
    <citation type="journal article" date="2022" name="Mar. Drugs">
        <title>Bioassay-Guided Fractionation Leads to the Detection of Cholic Acid Generated by the Rare Thalassomonas sp.</title>
        <authorList>
            <person name="Pheiffer F."/>
            <person name="Schneider Y.K."/>
            <person name="Hansen E.H."/>
            <person name="Andersen J.H."/>
            <person name="Isaksson J."/>
            <person name="Busche T."/>
            <person name="R C."/>
            <person name="Kalinowski J."/>
            <person name="Zyl L.V."/>
            <person name="Trindade M."/>
        </authorList>
    </citation>
    <scope>NUCLEOTIDE SEQUENCE [LARGE SCALE GENOMIC DNA]</scope>
    <source>
        <strain evidence="3 4">XOM25</strain>
    </source>
</reference>
<dbReference type="SUPFAM" id="SSF53756">
    <property type="entry name" value="UDP-Glycosyltransferase/glycogen phosphorylase"/>
    <property type="match status" value="1"/>
</dbReference>
<dbReference type="Proteomes" id="UP000032352">
    <property type="component" value="Chromosome pTvir"/>
</dbReference>
<evidence type="ECO:0000313" key="2">
    <source>
        <dbReference type="EMBL" id="WDE09296.1"/>
    </source>
</evidence>